<feature type="compositionally biased region" description="Polar residues" evidence="4">
    <location>
        <begin position="855"/>
        <end position="867"/>
    </location>
</feature>
<evidence type="ECO:0000256" key="1">
    <source>
        <dbReference type="ARBA" id="ARBA00023117"/>
    </source>
</evidence>
<dbReference type="CDD" id="cd00167">
    <property type="entry name" value="SANT"/>
    <property type="match status" value="1"/>
</dbReference>
<keyword evidence="7" id="KW-1185">Reference proteome</keyword>
<dbReference type="OrthoDB" id="1742084at2759"/>
<feature type="region of interest" description="Disordered" evidence="4">
    <location>
        <begin position="161"/>
        <end position="241"/>
    </location>
</feature>
<accession>A0A2R6X6U2</accession>
<dbReference type="Proteomes" id="UP000244005">
    <property type="component" value="Unassembled WGS sequence"/>
</dbReference>
<feature type="compositionally biased region" description="Basic and acidic residues" evidence="4">
    <location>
        <begin position="178"/>
        <end position="187"/>
    </location>
</feature>
<evidence type="ECO:0000256" key="4">
    <source>
        <dbReference type="SAM" id="MobiDB-lite"/>
    </source>
</evidence>
<feature type="compositionally biased region" description="Basic and acidic residues" evidence="4">
    <location>
        <begin position="685"/>
        <end position="695"/>
    </location>
</feature>
<feature type="compositionally biased region" description="Basic and acidic residues" evidence="4">
    <location>
        <begin position="736"/>
        <end position="746"/>
    </location>
</feature>
<feature type="region of interest" description="Disordered" evidence="4">
    <location>
        <begin position="1118"/>
        <end position="1349"/>
    </location>
</feature>
<feature type="domain" description="Bromo" evidence="5">
    <location>
        <begin position="1024"/>
        <end position="1094"/>
    </location>
</feature>
<feature type="compositionally biased region" description="Basic and acidic residues" evidence="4">
    <location>
        <begin position="345"/>
        <end position="365"/>
    </location>
</feature>
<feature type="region of interest" description="Disordered" evidence="4">
    <location>
        <begin position="269"/>
        <end position="571"/>
    </location>
</feature>
<feature type="compositionally biased region" description="Polar residues" evidence="4">
    <location>
        <begin position="270"/>
        <end position="288"/>
    </location>
</feature>
<name>A0A2R6X6U2_MARPO</name>
<feature type="compositionally biased region" description="Basic and acidic residues" evidence="4">
    <location>
        <begin position="417"/>
        <end position="428"/>
    </location>
</feature>
<feature type="coiled-coil region" evidence="3">
    <location>
        <begin position="133"/>
        <end position="160"/>
    </location>
</feature>
<reference evidence="7" key="1">
    <citation type="journal article" date="2017" name="Cell">
        <title>Insights into land plant evolution garnered from the Marchantia polymorpha genome.</title>
        <authorList>
            <person name="Bowman J.L."/>
            <person name="Kohchi T."/>
            <person name="Yamato K.T."/>
            <person name="Jenkins J."/>
            <person name="Shu S."/>
            <person name="Ishizaki K."/>
            <person name="Yamaoka S."/>
            <person name="Nishihama R."/>
            <person name="Nakamura Y."/>
            <person name="Berger F."/>
            <person name="Adam C."/>
            <person name="Aki S.S."/>
            <person name="Althoff F."/>
            <person name="Araki T."/>
            <person name="Arteaga-Vazquez M.A."/>
            <person name="Balasubrmanian S."/>
            <person name="Barry K."/>
            <person name="Bauer D."/>
            <person name="Boehm C.R."/>
            <person name="Briginshaw L."/>
            <person name="Caballero-Perez J."/>
            <person name="Catarino B."/>
            <person name="Chen F."/>
            <person name="Chiyoda S."/>
            <person name="Chovatia M."/>
            <person name="Davies K.M."/>
            <person name="Delmans M."/>
            <person name="Demura T."/>
            <person name="Dierschke T."/>
            <person name="Dolan L."/>
            <person name="Dorantes-Acosta A.E."/>
            <person name="Eklund D.M."/>
            <person name="Florent S.N."/>
            <person name="Flores-Sandoval E."/>
            <person name="Fujiyama A."/>
            <person name="Fukuzawa H."/>
            <person name="Galik B."/>
            <person name="Grimanelli D."/>
            <person name="Grimwood J."/>
            <person name="Grossniklaus U."/>
            <person name="Hamada T."/>
            <person name="Haseloff J."/>
            <person name="Hetherington A.J."/>
            <person name="Higo A."/>
            <person name="Hirakawa Y."/>
            <person name="Hundley H.N."/>
            <person name="Ikeda Y."/>
            <person name="Inoue K."/>
            <person name="Inoue S.I."/>
            <person name="Ishida S."/>
            <person name="Jia Q."/>
            <person name="Kakita M."/>
            <person name="Kanazawa T."/>
            <person name="Kawai Y."/>
            <person name="Kawashima T."/>
            <person name="Kennedy M."/>
            <person name="Kinose K."/>
            <person name="Kinoshita T."/>
            <person name="Kohara Y."/>
            <person name="Koide E."/>
            <person name="Komatsu K."/>
            <person name="Kopischke S."/>
            <person name="Kubo M."/>
            <person name="Kyozuka J."/>
            <person name="Lagercrantz U."/>
            <person name="Lin S.S."/>
            <person name="Lindquist E."/>
            <person name="Lipzen A.M."/>
            <person name="Lu C.W."/>
            <person name="De Luna E."/>
            <person name="Martienssen R.A."/>
            <person name="Minamino N."/>
            <person name="Mizutani M."/>
            <person name="Mizutani M."/>
            <person name="Mochizuki N."/>
            <person name="Monte I."/>
            <person name="Mosher R."/>
            <person name="Nagasaki H."/>
            <person name="Nakagami H."/>
            <person name="Naramoto S."/>
            <person name="Nishitani K."/>
            <person name="Ohtani M."/>
            <person name="Okamoto T."/>
            <person name="Okumura M."/>
            <person name="Phillips J."/>
            <person name="Pollak B."/>
            <person name="Reinders A."/>
            <person name="Rovekamp M."/>
            <person name="Sano R."/>
            <person name="Sawa S."/>
            <person name="Schmid M.W."/>
            <person name="Shirakawa M."/>
            <person name="Solano R."/>
            <person name="Spunde A."/>
            <person name="Suetsugu N."/>
            <person name="Sugano S."/>
            <person name="Sugiyama A."/>
            <person name="Sun R."/>
            <person name="Suzuki Y."/>
            <person name="Takenaka M."/>
            <person name="Takezawa D."/>
            <person name="Tomogane H."/>
            <person name="Tsuzuki M."/>
            <person name="Ueda T."/>
            <person name="Umeda M."/>
            <person name="Ward J.M."/>
            <person name="Watanabe Y."/>
            <person name="Yazaki K."/>
            <person name="Yokoyama R."/>
            <person name="Yoshitake Y."/>
            <person name="Yotsui I."/>
            <person name="Zachgo S."/>
            <person name="Schmutz J."/>
        </authorList>
    </citation>
    <scope>NUCLEOTIDE SEQUENCE [LARGE SCALE GENOMIC DNA]</scope>
    <source>
        <strain evidence="7">Tak-1</strain>
    </source>
</reference>
<feature type="compositionally biased region" description="Basic and acidic residues" evidence="4">
    <location>
        <begin position="522"/>
        <end position="542"/>
    </location>
</feature>
<dbReference type="PANTHER" id="PTHR37888">
    <property type="entry name" value="DNA-BINDING BROMODOMAIN-CONTAINING PROTEIN"/>
    <property type="match status" value="1"/>
</dbReference>
<organism evidence="6 7">
    <name type="scientific">Marchantia polymorpha</name>
    <name type="common">Common liverwort</name>
    <name type="synonym">Marchantia aquatica</name>
    <dbReference type="NCBI Taxonomy" id="3197"/>
    <lineage>
        <taxon>Eukaryota</taxon>
        <taxon>Viridiplantae</taxon>
        <taxon>Streptophyta</taxon>
        <taxon>Embryophyta</taxon>
        <taxon>Marchantiophyta</taxon>
        <taxon>Marchantiopsida</taxon>
        <taxon>Marchantiidae</taxon>
        <taxon>Marchantiales</taxon>
        <taxon>Marchantiaceae</taxon>
        <taxon>Marchantia</taxon>
    </lineage>
</organism>
<dbReference type="Pfam" id="PF00439">
    <property type="entry name" value="Bromodomain"/>
    <property type="match status" value="1"/>
</dbReference>
<feature type="compositionally biased region" description="Basic and acidic residues" evidence="4">
    <location>
        <begin position="294"/>
        <end position="327"/>
    </location>
</feature>
<feature type="compositionally biased region" description="Basic and acidic residues" evidence="4">
    <location>
        <begin position="450"/>
        <end position="472"/>
    </location>
</feature>
<feature type="compositionally biased region" description="Low complexity" evidence="4">
    <location>
        <begin position="1155"/>
        <end position="1175"/>
    </location>
</feature>
<dbReference type="InterPro" id="IPR001005">
    <property type="entry name" value="SANT/Myb"/>
</dbReference>
<gene>
    <name evidence="6" type="ORF">MARPO_0032s0025</name>
</gene>
<protein>
    <recommendedName>
        <fullName evidence="5">Bromo domain-containing protein</fullName>
    </recommendedName>
</protein>
<dbReference type="InterPro" id="IPR001487">
    <property type="entry name" value="Bromodomain"/>
</dbReference>
<feature type="compositionally biased region" description="Low complexity" evidence="4">
    <location>
        <begin position="802"/>
        <end position="814"/>
    </location>
</feature>
<dbReference type="EMBL" id="KZ772704">
    <property type="protein sequence ID" value="PTQ41820.1"/>
    <property type="molecule type" value="Genomic_DNA"/>
</dbReference>
<evidence type="ECO:0000256" key="2">
    <source>
        <dbReference type="PROSITE-ProRule" id="PRU00035"/>
    </source>
</evidence>
<feature type="compositionally biased region" description="Basic and acidic residues" evidence="4">
    <location>
        <begin position="1283"/>
        <end position="1294"/>
    </location>
</feature>
<dbReference type="PROSITE" id="PS50014">
    <property type="entry name" value="BROMODOMAIN_2"/>
    <property type="match status" value="1"/>
</dbReference>
<evidence type="ECO:0000313" key="7">
    <source>
        <dbReference type="Proteomes" id="UP000244005"/>
    </source>
</evidence>
<feature type="compositionally biased region" description="Polar residues" evidence="4">
    <location>
        <begin position="791"/>
        <end position="801"/>
    </location>
</feature>
<feature type="compositionally biased region" description="Polar residues" evidence="4">
    <location>
        <begin position="969"/>
        <end position="979"/>
    </location>
</feature>
<dbReference type="PRINTS" id="PR00503">
    <property type="entry name" value="BROMODOMAIN"/>
</dbReference>
<evidence type="ECO:0000256" key="3">
    <source>
        <dbReference type="SAM" id="Coils"/>
    </source>
</evidence>
<feature type="region of interest" description="Disordered" evidence="4">
    <location>
        <begin position="1"/>
        <end position="42"/>
    </location>
</feature>
<evidence type="ECO:0000313" key="6">
    <source>
        <dbReference type="EMBL" id="PTQ41820.1"/>
    </source>
</evidence>
<feature type="compositionally biased region" description="Basic and acidic residues" evidence="4">
    <location>
        <begin position="909"/>
        <end position="934"/>
    </location>
</feature>
<feature type="compositionally biased region" description="Basic and acidic residues" evidence="4">
    <location>
        <begin position="753"/>
        <end position="763"/>
    </location>
</feature>
<feature type="compositionally biased region" description="Polar residues" evidence="4">
    <location>
        <begin position="334"/>
        <end position="344"/>
    </location>
</feature>
<dbReference type="CDD" id="cd04369">
    <property type="entry name" value="Bromodomain"/>
    <property type="match status" value="1"/>
</dbReference>
<keyword evidence="1 2" id="KW-0103">Bromodomain</keyword>
<feature type="compositionally biased region" description="Basic and acidic residues" evidence="4">
    <location>
        <begin position="703"/>
        <end position="728"/>
    </location>
</feature>
<dbReference type="SUPFAM" id="SSF47370">
    <property type="entry name" value="Bromodomain"/>
    <property type="match status" value="1"/>
</dbReference>
<sequence length="1349" mass="146432">MISRRPETWTSGEETDNEKAEQPMASPQQQHQPGKAEAQRPGSNGWGTCAELLLVSAVKKYGALNWNLIALELKARAILLNLSPSCFSEEACRFRYNVLKGKFASSSSSGISMGEDVDLDGGVLFEELRKVRMSHLKEELQQYDSTIGQLQTRIRKMKEERAQLKPSKQGGECGGTDVHPKAPRNSESKTPMARKIDELSEKTPGHSGKNHMQLENHGENLSSPGFDVANRKRASSSTSQDRLLLGKDVQLGSTSKTVVKDLSDDLQLAGESSTGRRSSLGQSNQQAPGLQREALVKADDPACVEGEFRAPPSKELEQGKEELERKNRLLGNSKPYQMSRSSSLKGEKDRDKARSRATGSDKQEEGDFTQSSGGQSLQVEAPGSEAPEAFPPAPEPSGSGQASDGRESLKSSGAKAITDDKVKNDVLVKAHVGVVESDVLPGPDPNGKVLEGEAKEARGSKVESGLRKDPDSAKPATISYGRSISKNRSKLRDGGRSQGQDSRLLPCSKPHRVGESGGPQEDEMKAKSKSHISSEQRSEKGKAIGNDLVPCEKLDSGSSKGGSESALTTDCEEAGDKVVELRDLSDVRKPCINSRSVEFKDGRDGKKLTNLNKVGGGRESSDERRPMSANKVLGPREVSEEKKPTNTNRVLGVREAGDDKKSVNKVAGNREGGDEKKNNSTGKAGEYRELGDGKKTMSINKIVNRDQSDEKKAAGSSKELREHNEGKKLVNNSKAVESKELMDGKKASSSKFLEARDITDSKKGQNNNVTTAGVAELMVAASPADRAAERNSLSGNGQALHTSPAPSTPSDSPPKIVSILGNQDAIPSRRRSESPHVFQEAISVKGSKSPHSLHGGSSEQKVGTHANSSHKLKRLDSGKAVTGAEGERKRKAVPKPSPDVKGEGWPVKRHMEQKPKTMDMDTDGVKERKLDPKLKRSRSITNDVSDTLYRKESGDAQEESRDCLESGDRQQSLLDYDNNQIEKSEVGSSMDSIEDMSPSSRKNRREPKVPGKFLPLLECLRVICAHKSAPLFKQRQDYQEKRHYNSVVRRHVDLGMIRSRLEEGAYSGSVEFFRDLLLVFTNALVYNSKDSQEYSGAKALRSCALAEMDKILQTEALLKQHGPATRKREVRKSMEMHRKRISLGLGAEARKKSNGKSSSEGGGAAAAADSQGGQQRTAPMEDSPKAGGSSDGNEDEREVDGRSETFKKLTPNRVVREESVRREAPKTELNIEGNRSSLHVTGKKPKVDSAAQPAQVSEAEEARPSKVGHLDNSENVSTKLPPKLKEVSCLDVDNKGPGLKSIGAHSRPPQPTKHGSATRPGHNPTTRGSRYSKRAGDSSGPNPKKRTRK</sequence>
<feature type="region of interest" description="Disordered" evidence="4">
    <location>
        <begin position="781"/>
        <end position="1008"/>
    </location>
</feature>
<dbReference type="Gramene" id="Mp5g13320.1">
    <property type="protein sequence ID" value="Mp5g13320.1.cds1"/>
    <property type="gene ID" value="Mp5g13320"/>
</dbReference>
<feature type="compositionally biased region" description="Basic and acidic residues" evidence="4">
    <location>
        <begin position="194"/>
        <end position="204"/>
    </location>
</feature>
<dbReference type="InterPro" id="IPR036427">
    <property type="entry name" value="Bromodomain-like_sf"/>
</dbReference>
<feature type="compositionally biased region" description="Polar residues" evidence="4">
    <location>
        <begin position="368"/>
        <end position="378"/>
    </location>
</feature>
<dbReference type="Gene3D" id="1.20.920.10">
    <property type="entry name" value="Bromodomain-like"/>
    <property type="match status" value="1"/>
</dbReference>
<feature type="compositionally biased region" description="Polar residues" evidence="4">
    <location>
        <begin position="556"/>
        <end position="568"/>
    </location>
</feature>
<dbReference type="SMART" id="SM00297">
    <property type="entry name" value="BROMO"/>
    <property type="match status" value="1"/>
</dbReference>
<feature type="compositionally biased region" description="Basic and acidic residues" evidence="4">
    <location>
        <begin position="1214"/>
        <end position="1226"/>
    </location>
</feature>
<feature type="region of interest" description="Disordered" evidence="4">
    <location>
        <begin position="596"/>
        <end position="769"/>
    </location>
</feature>
<dbReference type="OMA" id="KEMHRIF"/>
<proteinExistence type="predicted"/>
<feature type="compositionally biased region" description="Basic and acidic residues" evidence="4">
    <location>
        <begin position="597"/>
        <end position="607"/>
    </location>
</feature>
<dbReference type="PANTHER" id="PTHR37888:SF11">
    <property type="entry name" value="DNA-BINDING BROMODOMAIN-CONTAINING PROTEIN"/>
    <property type="match status" value="1"/>
</dbReference>
<feature type="compositionally biased region" description="Basic and acidic residues" evidence="4">
    <location>
        <begin position="948"/>
        <end position="968"/>
    </location>
</feature>
<evidence type="ECO:0000259" key="5">
    <source>
        <dbReference type="PROSITE" id="PS50014"/>
    </source>
</evidence>
<keyword evidence="3" id="KW-0175">Coiled coil</keyword>
<feature type="compositionally biased region" description="Basic and acidic residues" evidence="4">
    <location>
        <begin position="1260"/>
        <end position="1272"/>
    </location>
</feature>